<feature type="domain" description="Cryptic loci regulator 2 N-terminal" evidence="2">
    <location>
        <begin position="137"/>
        <end position="219"/>
    </location>
</feature>
<evidence type="ECO:0000313" key="4">
    <source>
        <dbReference type="Proteomes" id="UP000767238"/>
    </source>
</evidence>
<feature type="region of interest" description="Disordered" evidence="1">
    <location>
        <begin position="140"/>
        <end position="181"/>
    </location>
</feature>
<dbReference type="Proteomes" id="UP000767238">
    <property type="component" value="Unassembled WGS sequence"/>
</dbReference>
<evidence type="ECO:0000259" key="2">
    <source>
        <dbReference type="Pfam" id="PF16761"/>
    </source>
</evidence>
<name>A0A9P8GK53_AURME</name>
<comment type="caution">
    <text evidence="3">The sequence shown here is derived from an EMBL/GenBank/DDBJ whole genome shotgun (WGS) entry which is preliminary data.</text>
</comment>
<feature type="compositionally biased region" description="Basic residues" evidence="1">
    <location>
        <begin position="141"/>
        <end position="150"/>
    </location>
</feature>
<reference evidence="3" key="2">
    <citation type="submission" date="2021-08" db="EMBL/GenBank/DDBJ databases">
        <authorList>
            <person name="Gostincar C."/>
            <person name="Sun X."/>
            <person name="Song Z."/>
            <person name="Gunde-Cimerman N."/>
        </authorList>
    </citation>
    <scope>NUCLEOTIDE SEQUENCE</scope>
    <source>
        <strain evidence="3">EXF-8016</strain>
    </source>
</reference>
<accession>A0A9P8GK53</accession>
<feature type="non-terminal residue" evidence="3">
    <location>
        <position position="1"/>
    </location>
</feature>
<dbReference type="GO" id="GO:0030466">
    <property type="term" value="P:silent mating-type cassette heterochromatin formation"/>
    <property type="evidence" value="ECO:0007669"/>
    <property type="project" value="TreeGrafter"/>
</dbReference>
<protein>
    <recommendedName>
        <fullName evidence="2">Cryptic loci regulator 2 N-terminal domain-containing protein</fullName>
    </recommendedName>
</protein>
<dbReference type="AlphaFoldDB" id="A0A9P8GK53"/>
<dbReference type="InterPro" id="IPR038986">
    <property type="entry name" value="Clr2"/>
</dbReference>
<reference evidence="3" key="1">
    <citation type="journal article" date="2021" name="J Fungi (Basel)">
        <title>Virulence traits and population genomics of the black yeast Aureobasidium melanogenum.</title>
        <authorList>
            <person name="Cernosa A."/>
            <person name="Sun X."/>
            <person name="Gostincar C."/>
            <person name="Fang C."/>
            <person name="Gunde-Cimerman N."/>
            <person name="Song Z."/>
        </authorList>
    </citation>
    <scope>NUCLEOTIDE SEQUENCE</scope>
    <source>
        <strain evidence="3">EXF-8016</strain>
    </source>
</reference>
<dbReference type="GO" id="GO:0031934">
    <property type="term" value="C:mating-type region heterochromatin"/>
    <property type="evidence" value="ECO:0007669"/>
    <property type="project" value="TreeGrafter"/>
</dbReference>
<dbReference type="GO" id="GO:0033553">
    <property type="term" value="C:rDNA heterochromatin"/>
    <property type="evidence" value="ECO:0007669"/>
    <property type="project" value="TreeGrafter"/>
</dbReference>
<dbReference type="PANTHER" id="PTHR38046:SF1">
    <property type="entry name" value="CRYPTIC LOCI REGULATOR 2"/>
    <property type="match status" value="1"/>
</dbReference>
<dbReference type="EMBL" id="JAHFYH010000013">
    <property type="protein sequence ID" value="KAH0226097.1"/>
    <property type="molecule type" value="Genomic_DNA"/>
</dbReference>
<dbReference type="GO" id="GO:0070824">
    <property type="term" value="C:SHREC complex"/>
    <property type="evidence" value="ECO:0007669"/>
    <property type="project" value="InterPro"/>
</dbReference>
<organism evidence="3 4">
    <name type="scientific">Aureobasidium melanogenum</name>
    <name type="common">Aureobasidium pullulans var. melanogenum</name>
    <dbReference type="NCBI Taxonomy" id="46634"/>
    <lineage>
        <taxon>Eukaryota</taxon>
        <taxon>Fungi</taxon>
        <taxon>Dikarya</taxon>
        <taxon>Ascomycota</taxon>
        <taxon>Pezizomycotina</taxon>
        <taxon>Dothideomycetes</taxon>
        <taxon>Dothideomycetidae</taxon>
        <taxon>Dothideales</taxon>
        <taxon>Saccotheciaceae</taxon>
        <taxon>Aureobasidium</taxon>
    </lineage>
</organism>
<evidence type="ECO:0000313" key="3">
    <source>
        <dbReference type="EMBL" id="KAH0226097.1"/>
    </source>
</evidence>
<feature type="domain" description="Cryptic loci regulator 2 N-terminal" evidence="2">
    <location>
        <begin position="76"/>
        <end position="132"/>
    </location>
</feature>
<dbReference type="Pfam" id="PF16761">
    <property type="entry name" value="Clr2_transil"/>
    <property type="match status" value="2"/>
</dbReference>
<dbReference type="InterPro" id="IPR031915">
    <property type="entry name" value="Clr2_N"/>
</dbReference>
<proteinExistence type="predicted"/>
<gene>
    <name evidence="3" type="ORF">KCV03_g2780</name>
</gene>
<sequence length="259" mass="29455">MPHVLFPTHVATRELDLSDITSLESDPGHRPKASLNYTPIPDADFLELLTVAFNNHPSASSMMLELNCDRIRFVGGLPRGFAAFAAPPKPGRNTDRYIFGHHESKNNGYNTDKSFRSLSSFVPHVYWIIVDQVTYRNLPRGSKKAKRTKKTKENKDVKVKDKKKPTPRKTTPDKYIYGHPHRAAKPFDSMTKFVRHAYHLIGRPTEDPNDFDSCECKVCDEALPAVLPKKKYLQRVDQTTSSYNTDLINRRNAMPFPAG</sequence>
<dbReference type="PANTHER" id="PTHR38046">
    <property type="entry name" value="CRYPTIC LOCI REGULATOR 2"/>
    <property type="match status" value="1"/>
</dbReference>
<evidence type="ECO:0000256" key="1">
    <source>
        <dbReference type="SAM" id="MobiDB-lite"/>
    </source>
</evidence>